<accession>A0A1M7PIQ0</accession>
<dbReference type="InterPro" id="IPR050509">
    <property type="entry name" value="CoA-transferase_III"/>
</dbReference>
<evidence type="ECO:0000313" key="3">
    <source>
        <dbReference type="EMBL" id="SHN17047.1"/>
    </source>
</evidence>
<dbReference type="InterPro" id="IPR003673">
    <property type="entry name" value="CoA-Trfase_fam_III"/>
</dbReference>
<dbReference type="Gene3D" id="3.40.50.10540">
    <property type="entry name" value="Crotonobetainyl-coa:carnitine coa-transferase, domain 1"/>
    <property type="match status" value="2"/>
</dbReference>
<evidence type="ECO:0000256" key="1">
    <source>
        <dbReference type="ARBA" id="ARBA00008383"/>
    </source>
</evidence>
<dbReference type="RefSeq" id="WP_073256328.1">
    <property type="nucleotide sequence ID" value="NZ_FRCS01000003.1"/>
</dbReference>
<dbReference type="GO" id="GO:0016740">
    <property type="term" value="F:transferase activity"/>
    <property type="evidence" value="ECO:0007669"/>
    <property type="project" value="UniProtKB-KW"/>
</dbReference>
<name>A0A1M7PIQ0_9ACTN</name>
<dbReference type="Pfam" id="PF02515">
    <property type="entry name" value="CoA_transf_3"/>
    <property type="match status" value="2"/>
</dbReference>
<evidence type="ECO:0000256" key="2">
    <source>
        <dbReference type="ARBA" id="ARBA00022679"/>
    </source>
</evidence>
<dbReference type="PANTHER" id="PTHR48228:SF6">
    <property type="entry name" value="L-CARNITINE COA-TRANSFERASE"/>
    <property type="match status" value="1"/>
</dbReference>
<organism evidence="3 4">
    <name type="scientific">Cryptosporangium aurantiacum</name>
    <dbReference type="NCBI Taxonomy" id="134849"/>
    <lineage>
        <taxon>Bacteria</taxon>
        <taxon>Bacillati</taxon>
        <taxon>Actinomycetota</taxon>
        <taxon>Actinomycetes</taxon>
        <taxon>Cryptosporangiales</taxon>
        <taxon>Cryptosporangiaceae</taxon>
        <taxon>Cryptosporangium</taxon>
    </lineage>
</organism>
<protein>
    <submittedName>
        <fullName evidence="3">Crotonobetainyl-CoA:carnitine CoA-transferase CaiB</fullName>
    </submittedName>
</protein>
<gene>
    <name evidence="3" type="ORF">SAMN05443668_103403</name>
</gene>
<comment type="similarity">
    <text evidence="1">Belongs to the CoA-transferase III family.</text>
</comment>
<dbReference type="PANTHER" id="PTHR48228">
    <property type="entry name" value="SUCCINYL-COA--D-CITRAMALATE COA-TRANSFERASE"/>
    <property type="match status" value="1"/>
</dbReference>
<dbReference type="Proteomes" id="UP000184440">
    <property type="component" value="Unassembled WGS sequence"/>
</dbReference>
<dbReference type="InterPro" id="IPR044855">
    <property type="entry name" value="CoA-Trfase_III_dom3_sf"/>
</dbReference>
<proteinExistence type="inferred from homology"/>
<keyword evidence="4" id="KW-1185">Reference proteome</keyword>
<dbReference type="Gene3D" id="3.30.1540.10">
    <property type="entry name" value="formyl-coa transferase, domain 3"/>
    <property type="match status" value="2"/>
</dbReference>
<reference evidence="3 4" key="1">
    <citation type="submission" date="2016-11" db="EMBL/GenBank/DDBJ databases">
        <authorList>
            <person name="Jaros S."/>
            <person name="Januszkiewicz K."/>
            <person name="Wedrychowicz H."/>
        </authorList>
    </citation>
    <scope>NUCLEOTIDE SEQUENCE [LARGE SCALE GENOMIC DNA]</scope>
    <source>
        <strain evidence="3 4">DSM 46144</strain>
    </source>
</reference>
<evidence type="ECO:0000313" key="4">
    <source>
        <dbReference type="Proteomes" id="UP000184440"/>
    </source>
</evidence>
<dbReference type="SUPFAM" id="SSF89796">
    <property type="entry name" value="CoA-transferase family III (CaiB/BaiF)"/>
    <property type="match status" value="2"/>
</dbReference>
<dbReference type="AlphaFoldDB" id="A0A1M7PIQ0"/>
<dbReference type="EMBL" id="FRCS01000003">
    <property type="protein sequence ID" value="SHN17047.1"/>
    <property type="molecule type" value="Genomic_DNA"/>
</dbReference>
<keyword evidence="2 3" id="KW-0808">Transferase</keyword>
<dbReference type="InterPro" id="IPR023606">
    <property type="entry name" value="CoA-Trfase_III_dom_1_sf"/>
</dbReference>
<sequence>MSEFAGVPIRQPLAGVRVLDLTDGSGELCGRYLADLGADVVLLEPPGGAGARRKVPLHQGVSLYFAAYNANKRGITLDLRDDRDAFLRLVDAADLLIESGRPGELAAVGLGPDELRARNPRVIVVSITDFGQDGPYRDWVATDWTQLAMGGVLARNGLPGLPPLMPPGHLAGESAALQAAWAALVAYRNRLDTGVGDHVDAAVYEMTAQVVDPGYGIAGSATGGVPAPEMPRGRPDARHLYPIFPCADGYVRICLLAKRQWRGMFTWLGEPAEFADPKYDATHVRFRAAKQLYALIGDLFRDRSRDELVAEGQRHGVPIAALLSPGEVLHGDHFAVRGGFVDAEIAAGLSARMPTGPAELDGVHAGFRHRAPAPGEHTAAVLAEWQPRPTPEPAPVPGRRRPLAGLRVLDLGVIVVGAELGRLLADQGADVIKVENRAFPDGSRQSARGERLSVTFAWGHRNKRSLGLDLRSPEGANLFRRLATDADVILSNFKPGTLESLGLGYTDLKALNPRLIMADSSALGSTGPWAKRMGYGPLVRASVGLTELWRYPDVEGSFSDASTIYPDHIAARVGATAVLALLIERVRTGTGGTVSIAQAETTFTQFAPEFLRESLEPATFRALGNAGEWNAPYGVYPCLGEDEWCAITVRTDDDWQRLCGVLGRLDWAADPALATAAGRIAAREKLDAQLAEWTATLAPREVMALLQDAGVPAGAMQRLTEYPADPQLAARGFLRPVTHPFIGHEFLTEAGPARFEHVAEPELRPAPLAGQHTREIARELLGLDDARIEALLAAGVLEESEISEGEPS</sequence>
<dbReference type="STRING" id="134849.SAMN05443668_103403"/>